<feature type="compositionally biased region" description="Polar residues" evidence="1">
    <location>
        <begin position="182"/>
        <end position="192"/>
    </location>
</feature>
<evidence type="ECO:0000256" key="1">
    <source>
        <dbReference type="SAM" id="MobiDB-lite"/>
    </source>
</evidence>
<name>A9NTZ0_PICSI</name>
<organism evidence="3">
    <name type="scientific">Picea sitchensis</name>
    <name type="common">Sitka spruce</name>
    <name type="synonym">Pinus sitchensis</name>
    <dbReference type="NCBI Taxonomy" id="3332"/>
    <lineage>
        <taxon>Eukaryota</taxon>
        <taxon>Viridiplantae</taxon>
        <taxon>Streptophyta</taxon>
        <taxon>Embryophyta</taxon>
        <taxon>Tracheophyta</taxon>
        <taxon>Spermatophyta</taxon>
        <taxon>Pinopsida</taxon>
        <taxon>Pinidae</taxon>
        <taxon>Conifers I</taxon>
        <taxon>Pinales</taxon>
        <taxon>Pinaceae</taxon>
        <taxon>Picea</taxon>
    </lineage>
</organism>
<sequence>MVSGNIPVISITVLGFLLSYLALGAASNYANQEKISESVVVVGKVFCDTCLENRLSENGYVISGASIAVECALNRKGMSVSVTGETNQNGEFKVEIPSNIFHLADQMNKCWVRPRSSPLVSCKIPSMPAPSKLKLQSNSNGVLTYSAGSFSYRHETVPASCYSEDFLTVIRGRAIAEDADQSSKAGQQTPTIPSLPKFPPAGLPNAPTLPKFSIPPLPSVPPLPKTPSLPSVPALPQTPPLPGVPPLPQTPPLPGVPPLPQTPPLPSVPPLLQTSPLPQFGVPPFPIPSIPGFPPLQIPNIPQIPSFQIPHIPFLTPPTPGQKNNP</sequence>
<evidence type="ECO:0008006" key="4">
    <source>
        <dbReference type="Google" id="ProtNLM"/>
    </source>
</evidence>
<feature type="compositionally biased region" description="Pro residues" evidence="1">
    <location>
        <begin position="236"/>
        <end position="269"/>
    </location>
</feature>
<feature type="region of interest" description="Disordered" evidence="1">
    <location>
        <begin position="228"/>
        <end position="272"/>
    </location>
</feature>
<keyword evidence="2" id="KW-0732">Signal</keyword>
<reference evidence="3" key="1">
    <citation type="journal article" date="2008" name="BMC Genomics">
        <title>A conifer genomics resource of 200,000 spruce (Picea spp.) ESTs and 6,464 high-quality, sequence-finished full-length cDNAs for Sitka spruce (Picea sitchensis).</title>
        <authorList>
            <person name="Ralph S.G."/>
            <person name="Chun H.J."/>
            <person name="Kolosova N."/>
            <person name="Cooper D."/>
            <person name="Oddy C."/>
            <person name="Ritland C.E."/>
            <person name="Kirkpatrick R."/>
            <person name="Moore R."/>
            <person name="Barber S."/>
            <person name="Holt R.A."/>
            <person name="Jones S.J."/>
            <person name="Marra M.A."/>
            <person name="Douglas C.J."/>
            <person name="Ritland K."/>
            <person name="Bohlmann J."/>
        </authorList>
    </citation>
    <scope>NUCLEOTIDE SEQUENCE</scope>
    <source>
        <tissue evidence="3">Bark</tissue>
    </source>
</reference>
<protein>
    <recommendedName>
        <fullName evidence="4">Pollen Ole e 1 allergen and extensin family protein</fullName>
    </recommendedName>
</protein>
<dbReference type="Pfam" id="PF01190">
    <property type="entry name" value="Pollen_Ole_e_1"/>
    <property type="match status" value="1"/>
</dbReference>
<dbReference type="PANTHER" id="PTHR47273:SF4">
    <property type="entry name" value="EXPRESSED PROTEIN"/>
    <property type="match status" value="1"/>
</dbReference>
<feature type="signal peptide" evidence="2">
    <location>
        <begin position="1"/>
        <end position="26"/>
    </location>
</feature>
<evidence type="ECO:0000313" key="3">
    <source>
        <dbReference type="EMBL" id="ABK24101.1"/>
    </source>
</evidence>
<evidence type="ECO:0000256" key="2">
    <source>
        <dbReference type="SAM" id="SignalP"/>
    </source>
</evidence>
<accession>A9NTZ0</accession>
<dbReference type="AlphaFoldDB" id="A9NTZ0"/>
<feature type="region of interest" description="Disordered" evidence="1">
    <location>
        <begin position="178"/>
        <end position="210"/>
    </location>
</feature>
<dbReference type="PANTHER" id="PTHR47273">
    <property type="entry name" value="EXPRESSED PROTEIN"/>
    <property type="match status" value="1"/>
</dbReference>
<proteinExistence type="evidence at transcript level"/>
<dbReference type="EMBL" id="EF084791">
    <property type="protein sequence ID" value="ABK24101.1"/>
    <property type="molecule type" value="mRNA"/>
</dbReference>
<feature type="chain" id="PRO_5002741932" description="Pollen Ole e 1 allergen and extensin family protein" evidence="2">
    <location>
        <begin position="27"/>
        <end position="326"/>
    </location>
</feature>